<comment type="caution">
    <text evidence="1">The sequence shown here is derived from an EMBL/GenBank/DDBJ whole genome shotgun (WGS) entry which is preliminary data.</text>
</comment>
<evidence type="ECO:0000313" key="2">
    <source>
        <dbReference type="Proteomes" id="UP001458946"/>
    </source>
</evidence>
<sequence length="181" mass="20786">MWQALNLTPAAPPQAVSPLLEELRRSNVNGGAVFQAFEYEAHPVLDWFIQTRRLVPPAFDLATDFVTTKAVREALPELEIPEHLPQPLQAHELDVFDFEASLTRRICRGGAYVTFDKTYREAQLLVAPFVDALAPEKDWPWFGLTWLPWTDWFFAVAWDMTWIGLSPQKNLLWLLCTTDTD</sequence>
<gene>
    <name evidence="1" type="ORF">Dxin01_00378</name>
</gene>
<organism evidence="1 2">
    <name type="scientific">Deinococcus xinjiangensis</name>
    <dbReference type="NCBI Taxonomy" id="457454"/>
    <lineage>
        <taxon>Bacteria</taxon>
        <taxon>Thermotogati</taxon>
        <taxon>Deinococcota</taxon>
        <taxon>Deinococci</taxon>
        <taxon>Deinococcales</taxon>
        <taxon>Deinococcaceae</taxon>
        <taxon>Deinococcus</taxon>
    </lineage>
</organism>
<dbReference type="Proteomes" id="UP001458946">
    <property type="component" value="Unassembled WGS sequence"/>
</dbReference>
<proteinExistence type="predicted"/>
<protein>
    <submittedName>
        <fullName evidence="1">Uncharacterized protein</fullName>
    </submittedName>
</protein>
<keyword evidence="2" id="KW-1185">Reference proteome</keyword>
<accession>A0ABP9V5Z1</accession>
<evidence type="ECO:0000313" key="1">
    <source>
        <dbReference type="EMBL" id="GAA5500654.1"/>
    </source>
</evidence>
<reference evidence="1 2" key="1">
    <citation type="submission" date="2024-02" db="EMBL/GenBank/DDBJ databases">
        <title>Deinococcus xinjiangensis NBRC 107630.</title>
        <authorList>
            <person name="Ichikawa N."/>
            <person name="Katano-Makiyama Y."/>
            <person name="Hidaka K."/>
        </authorList>
    </citation>
    <scope>NUCLEOTIDE SEQUENCE [LARGE SCALE GENOMIC DNA]</scope>
    <source>
        <strain evidence="1 2">NBRC 107630</strain>
    </source>
</reference>
<dbReference type="EMBL" id="BAABRN010000003">
    <property type="protein sequence ID" value="GAA5500654.1"/>
    <property type="molecule type" value="Genomic_DNA"/>
</dbReference>
<name>A0ABP9V5Z1_9DEIO</name>